<organism evidence="12 13">
    <name type="scientific">Streptomonospora mangrovi</name>
    <dbReference type="NCBI Taxonomy" id="2883123"/>
    <lineage>
        <taxon>Bacteria</taxon>
        <taxon>Bacillati</taxon>
        <taxon>Actinomycetota</taxon>
        <taxon>Actinomycetes</taxon>
        <taxon>Streptosporangiales</taxon>
        <taxon>Nocardiopsidaceae</taxon>
        <taxon>Streptomonospora</taxon>
    </lineage>
</organism>
<feature type="transmembrane region" description="Helical" evidence="10">
    <location>
        <begin position="68"/>
        <end position="85"/>
    </location>
</feature>
<dbReference type="InterPro" id="IPR011712">
    <property type="entry name" value="Sig_transdc_His_kin_sub3_dim/P"/>
</dbReference>
<evidence type="ECO:0000256" key="2">
    <source>
        <dbReference type="ARBA" id="ARBA00012438"/>
    </source>
</evidence>
<evidence type="ECO:0000256" key="4">
    <source>
        <dbReference type="ARBA" id="ARBA00022679"/>
    </source>
</evidence>
<keyword evidence="13" id="KW-1185">Reference proteome</keyword>
<evidence type="ECO:0000313" key="12">
    <source>
        <dbReference type="EMBL" id="MDA0567903.1"/>
    </source>
</evidence>
<feature type="region of interest" description="Disordered" evidence="9">
    <location>
        <begin position="390"/>
        <end position="415"/>
    </location>
</feature>
<keyword evidence="6 12" id="KW-0418">Kinase</keyword>
<evidence type="ECO:0000256" key="7">
    <source>
        <dbReference type="ARBA" id="ARBA00022840"/>
    </source>
</evidence>
<feature type="compositionally biased region" description="Low complexity" evidence="9">
    <location>
        <begin position="399"/>
        <end position="415"/>
    </location>
</feature>
<evidence type="ECO:0000313" key="13">
    <source>
        <dbReference type="Proteomes" id="UP001140076"/>
    </source>
</evidence>
<dbReference type="Pfam" id="PF07730">
    <property type="entry name" value="HisKA_3"/>
    <property type="match status" value="1"/>
</dbReference>
<dbReference type="EMBL" id="JAJAQC010000088">
    <property type="protein sequence ID" value="MDA0567903.1"/>
    <property type="molecule type" value="Genomic_DNA"/>
</dbReference>
<dbReference type="InterPro" id="IPR036890">
    <property type="entry name" value="HATPase_C_sf"/>
</dbReference>
<dbReference type="EC" id="2.7.13.3" evidence="2"/>
<evidence type="ECO:0000256" key="3">
    <source>
        <dbReference type="ARBA" id="ARBA00022553"/>
    </source>
</evidence>
<keyword evidence="10" id="KW-0472">Membrane</keyword>
<dbReference type="Gene3D" id="3.30.565.10">
    <property type="entry name" value="Histidine kinase-like ATPase, C-terminal domain"/>
    <property type="match status" value="1"/>
</dbReference>
<dbReference type="Proteomes" id="UP001140076">
    <property type="component" value="Unassembled WGS sequence"/>
</dbReference>
<keyword evidence="7" id="KW-0067">ATP-binding</keyword>
<keyword evidence="5" id="KW-0547">Nucleotide-binding</keyword>
<feature type="transmembrane region" description="Helical" evidence="10">
    <location>
        <begin position="117"/>
        <end position="137"/>
    </location>
</feature>
<feature type="transmembrane region" description="Helical" evidence="10">
    <location>
        <begin position="152"/>
        <end position="170"/>
    </location>
</feature>
<feature type="transmembrane region" description="Helical" evidence="10">
    <location>
        <begin position="91"/>
        <end position="108"/>
    </location>
</feature>
<feature type="transmembrane region" description="Helical" evidence="10">
    <location>
        <begin position="480"/>
        <end position="505"/>
    </location>
</feature>
<reference evidence="12" key="1">
    <citation type="submission" date="2021-10" db="EMBL/GenBank/DDBJ databases">
        <title>Streptomonospora sp. nov., isolated from mangrove soil.</title>
        <authorList>
            <person name="Chen X."/>
            <person name="Ge X."/>
            <person name="Liu W."/>
        </authorList>
    </citation>
    <scope>NUCLEOTIDE SEQUENCE</scope>
    <source>
        <strain evidence="12">S1-112</strain>
    </source>
</reference>
<dbReference type="CDD" id="cd16917">
    <property type="entry name" value="HATPase_UhpB-NarQ-NarX-like"/>
    <property type="match status" value="1"/>
</dbReference>
<dbReference type="SUPFAM" id="SSF55874">
    <property type="entry name" value="ATPase domain of HSP90 chaperone/DNA topoisomerase II/histidine kinase"/>
    <property type="match status" value="1"/>
</dbReference>
<dbReference type="RefSeq" id="WP_270075138.1">
    <property type="nucleotide sequence ID" value="NZ_JAJAQC010000088.1"/>
</dbReference>
<keyword evidence="4" id="KW-0808">Transferase</keyword>
<dbReference type="GO" id="GO:0016020">
    <property type="term" value="C:membrane"/>
    <property type="evidence" value="ECO:0007669"/>
    <property type="project" value="InterPro"/>
</dbReference>
<keyword evidence="10" id="KW-1133">Transmembrane helix</keyword>
<dbReference type="GO" id="GO:0000155">
    <property type="term" value="F:phosphorelay sensor kinase activity"/>
    <property type="evidence" value="ECO:0007669"/>
    <property type="project" value="InterPro"/>
</dbReference>
<dbReference type="PANTHER" id="PTHR24421:SF10">
    <property type="entry name" value="NITRATE_NITRITE SENSOR PROTEIN NARQ"/>
    <property type="match status" value="1"/>
</dbReference>
<evidence type="ECO:0000259" key="11">
    <source>
        <dbReference type="SMART" id="SM00387"/>
    </source>
</evidence>
<dbReference type="GO" id="GO:0046983">
    <property type="term" value="F:protein dimerization activity"/>
    <property type="evidence" value="ECO:0007669"/>
    <property type="project" value="InterPro"/>
</dbReference>
<dbReference type="PANTHER" id="PTHR24421">
    <property type="entry name" value="NITRATE/NITRITE SENSOR PROTEIN NARX-RELATED"/>
    <property type="match status" value="1"/>
</dbReference>
<sequence length="597" mass="61325">MVAGEVARRGGVRAVWRARGADVLLWAALTGAVAAELDGVRVRPLPEVAAMAVLLAAAVAIRRARPFTALGLALGAAVAHSAYLALTPADLFLVSYVLPGAALAFLAGRRSDRTTPVAGLVGGAAAVLLASHAVTWVRMGVLRETLTGLTDWFGGVAVLVGAVIAPWLLGRYWRRHTELRTAGWEIAHRMERARDVDAERARLRERARIAGEMHDSLGHDLALIAVRAAALEMAAGDEEGRGAAAELRLAAHDANLRLREIIGVLREDAEASGGGPAEDVSALVSRAAGAGLAVRLIREGPDSDPGTPAGRAVHRVVQEALTNAARHAPGARVTVRVVREEGATEVRVSDTGSPVPGSAAMAGNGSGLAGLRSLVTGLGGAFTAGPAREGAVGGGRGAAGPRAGASGAGRTDTVDTADTAGDTDMADTAGADAETGAGTGFVVAARIPDAADDADRAAPDDATETARRLRAVRRTARRRLATALAVPAGLAAGVVAVAFLLLWYVGVNSVLAPADYARLHVGQEQSAVEAALPRFDYEPGRLVDPPPAPPGASCRYYLVEWSNGLPPVYRLCFAEGVLADKDRIERTDGPPAAAPQG</sequence>
<evidence type="ECO:0000256" key="8">
    <source>
        <dbReference type="ARBA" id="ARBA00023012"/>
    </source>
</evidence>
<comment type="catalytic activity">
    <reaction evidence="1">
        <text>ATP + protein L-histidine = ADP + protein N-phospho-L-histidine.</text>
        <dbReference type="EC" id="2.7.13.3"/>
    </reaction>
</comment>
<protein>
    <recommendedName>
        <fullName evidence="2">histidine kinase</fullName>
        <ecNumber evidence="2">2.7.13.3</ecNumber>
    </recommendedName>
</protein>
<accession>A0A9X3NT64</accession>
<dbReference type="Pfam" id="PF02518">
    <property type="entry name" value="HATPase_c"/>
    <property type="match status" value="1"/>
</dbReference>
<evidence type="ECO:0000256" key="1">
    <source>
        <dbReference type="ARBA" id="ARBA00000085"/>
    </source>
</evidence>
<feature type="domain" description="Histidine kinase/HSP90-like ATPase" evidence="11">
    <location>
        <begin position="308"/>
        <end position="451"/>
    </location>
</feature>
<gene>
    <name evidence="12" type="ORF">LG943_26805</name>
</gene>
<dbReference type="GO" id="GO:0005524">
    <property type="term" value="F:ATP binding"/>
    <property type="evidence" value="ECO:0007669"/>
    <property type="project" value="UniProtKB-KW"/>
</dbReference>
<evidence type="ECO:0000256" key="10">
    <source>
        <dbReference type="SAM" id="Phobius"/>
    </source>
</evidence>
<evidence type="ECO:0000256" key="9">
    <source>
        <dbReference type="SAM" id="MobiDB-lite"/>
    </source>
</evidence>
<proteinExistence type="predicted"/>
<evidence type="ECO:0000256" key="5">
    <source>
        <dbReference type="ARBA" id="ARBA00022741"/>
    </source>
</evidence>
<evidence type="ECO:0000256" key="6">
    <source>
        <dbReference type="ARBA" id="ARBA00022777"/>
    </source>
</evidence>
<comment type="caution">
    <text evidence="12">The sequence shown here is derived from an EMBL/GenBank/DDBJ whole genome shotgun (WGS) entry which is preliminary data.</text>
</comment>
<dbReference type="SMART" id="SM00387">
    <property type="entry name" value="HATPase_c"/>
    <property type="match status" value="1"/>
</dbReference>
<keyword evidence="10" id="KW-0812">Transmembrane</keyword>
<dbReference type="AlphaFoldDB" id="A0A9X3NT64"/>
<dbReference type="Gene3D" id="1.20.5.1930">
    <property type="match status" value="1"/>
</dbReference>
<dbReference type="InterPro" id="IPR003594">
    <property type="entry name" value="HATPase_dom"/>
</dbReference>
<keyword evidence="3" id="KW-0597">Phosphoprotein</keyword>
<name>A0A9X3NT64_9ACTN</name>
<keyword evidence="8" id="KW-0902">Two-component regulatory system</keyword>
<dbReference type="InterPro" id="IPR050482">
    <property type="entry name" value="Sensor_HK_TwoCompSys"/>
</dbReference>